<feature type="domain" description="ELP1 TPR" evidence="9">
    <location>
        <begin position="830"/>
        <end position="964"/>
    </location>
</feature>
<dbReference type="Proteomes" id="UP000024635">
    <property type="component" value="Unassembled WGS sequence"/>
</dbReference>
<dbReference type="GO" id="GO:0005829">
    <property type="term" value="C:cytosol"/>
    <property type="evidence" value="ECO:0007669"/>
    <property type="project" value="TreeGrafter"/>
</dbReference>
<keyword evidence="4" id="KW-0819">tRNA processing</keyword>
<evidence type="ECO:0000259" key="8">
    <source>
        <dbReference type="Pfam" id="PF23797"/>
    </source>
</evidence>
<gene>
    <name evidence="12" type="primary">Acey_s0162.g3422</name>
    <name evidence="12" type="synonym">Acey-elpc-1</name>
    <name evidence="12" type="ORF">Y032_0162g3422</name>
</gene>
<keyword evidence="3 6" id="KW-0963">Cytoplasm</keyword>
<evidence type="ECO:0000259" key="10">
    <source>
        <dbReference type="Pfam" id="PF23925"/>
    </source>
</evidence>
<accession>A0A016SWY3</accession>
<reference evidence="13" key="1">
    <citation type="journal article" date="2015" name="Nat. Genet.">
        <title>The genome and transcriptome of the zoonotic hookworm Ancylostoma ceylanicum identify infection-specific gene families.</title>
        <authorList>
            <person name="Schwarz E.M."/>
            <person name="Hu Y."/>
            <person name="Antoshechkin I."/>
            <person name="Miller M.M."/>
            <person name="Sternberg P.W."/>
            <person name="Aroian R.V."/>
        </authorList>
    </citation>
    <scope>NUCLEOTIDE SEQUENCE</scope>
    <source>
        <strain evidence="13">HY135</strain>
    </source>
</reference>
<dbReference type="PANTHER" id="PTHR12747:SF0">
    <property type="entry name" value="ELONGATOR COMPLEX PROTEIN 1"/>
    <property type="match status" value="1"/>
</dbReference>
<evidence type="ECO:0000256" key="1">
    <source>
        <dbReference type="ARBA" id="ARBA00005043"/>
    </source>
</evidence>
<proteinExistence type="inferred from homology"/>
<dbReference type="SUPFAM" id="SSF50998">
    <property type="entry name" value="Quinoprotein alcohol dehydrogenase-like"/>
    <property type="match status" value="1"/>
</dbReference>
<dbReference type="Pfam" id="PF23797">
    <property type="entry name" value="Beta-prop_ELP1_2nd"/>
    <property type="match status" value="1"/>
</dbReference>
<dbReference type="PANTHER" id="PTHR12747">
    <property type="entry name" value="ELONGATOR COMPLEX PROTEIN 1"/>
    <property type="match status" value="1"/>
</dbReference>
<evidence type="ECO:0000259" key="9">
    <source>
        <dbReference type="Pfam" id="PF23878"/>
    </source>
</evidence>
<dbReference type="Pfam" id="PF23936">
    <property type="entry name" value="HB_ELP1"/>
    <property type="match status" value="1"/>
</dbReference>
<keyword evidence="13" id="KW-1185">Reference proteome</keyword>
<comment type="subcellular location">
    <subcellularLocation>
        <location evidence="6">Cytoplasm</location>
    </subcellularLocation>
    <subcellularLocation>
        <location evidence="6">Nucleus</location>
    </subcellularLocation>
</comment>
<evidence type="ECO:0000256" key="2">
    <source>
        <dbReference type="ARBA" id="ARBA00006086"/>
    </source>
</evidence>
<dbReference type="PIRSF" id="PIRSF017233">
    <property type="entry name" value="IKAP"/>
    <property type="match status" value="1"/>
</dbReference>
<dbReference type="InterPro" id="IPR056167">
    <property type="entry name" value="A-sol_ELP1"/>
</dbReference>
<feature type="domain" description="ELP1 alpha-solenoid" evidence="10">
    <location>
        <begin position="629"/>
        <end position="822"/>
    </location>
</feature>
<dbReference type="Pfam" id="PF04762">
    <property type="entry name" value="Beta-prop_ELP1_1st"/>
    <property type="match status" value="1"/>
</dbReference>
<evidence type="ECO:0000259" key="7">
    <source>
        <dbReference type="Pfam" id="PF04762"/>
    </source>
</evidence>
<comment type="caution">
    <text evidence="12">The sequence shown here is derived from an EMBL/GenBank/DDBJ whole genome shotgun (WGS) entry which is preliminary data.</text>
</comment>
<dbReference type="GO" id="GO:0000049">
    <property type="term" value="F:tRNA binding"/>
    <property type="evidence" value="ECO:0007669"/>
    <property type="project" value="TreeGrafter"/>
</dbReference>
<keyword evidence="6" id="KW-0539">Nucleus</keyword>
<feature type="domain" description="ELP1 first N-terminal beta-propeller" evidence="7">
    <location>
        <begin position="67"/>
        <end position="339"/>
    </location>
</feature>
<feature type="domain" description="ELP1 three-helical bundle" evidence="11">
    <location>
        <begin position="1018"/>
        <end position="1162"/>
    </location>
</feature>
<evidence type="ECO:0000256" key="6">
    <source>
        <dbReference type="PIRNR" id="PIRNR017233"/>
    </source>
</evidence>
<dbReference type="OrthoDB" id="40048at2759"/>
<dbReference type="Pfam" id="PF23925">
    <property type="entry name" value="A-sol_ELP1"/>
    <property type="match status" value="1"/>
</dbReference>
<dbReference type="GO" id="GO:0033588">
    <property type="term" value="C:elongator holoenzyme complex"/>
    <property type="evidence" value="ECO:0007669"/>
    <property type="project" value="InterPro"/>
</dbReference>
<dbReference type="InterPro" id="IPR056164">
    <property type="entry name" value="Beta-prop_ELP1_1st"/>
</dbReference>
<dbReference type="Gene3D" id="2.130.10.10">
    <property type="entry name" value="YVTN repeat-like/Quinoprotein amine dehydrogenase"/>
    <property type="match status" value="1"/>
</dbReference>
<dbReference type="EMBL" id="JARK01001498">
    <property type="protein sequence ID" value="EYB95238.1"/>
    <property type="molecule type" value="Genomic_DNA"/>
</dbReference>
<comment type="function">
    <text evidence="6">Component of the elongator complex which is required for multiple tRNA modifications, including mcm5U (5-methoxycarbonylmethyl uridine), mcm5s2U (5-methoxycarbonylmethyl-2-thiouridine), and ncm5U (5-carbamoylmethyl uridine). The elongator complex catalyzes formation of carboxymethyluridine in the wobble base at position 34 in tRNAs.</text>
</comment>
<dbReference type="InterPro" id="IPR056169">
    <property type="entry name" value="HB_ELP1"/>
</dbReference>
<dbReference type="SUPFAM" id="SSF82171">
    <property type="entry name" value="DPP6 N-terminal domain-like"/>
    <property type="match status" value="1"/>
</dbReference>
<evidence type="ECO:0000256" key="5">
    <source>
        <dbReference type="ARBA" id="ARBA00029535"/>
    </source>
</evidence>
<dbReference type="InterPro" id="IPR056166">
    <property type="entry name" value="TPR_ELP1"/>
</dbReference>
<dbReference type="InterPro" id="IPR056165">
    <property type="entry name" value="Beta-prop_ELP1_2nd"/>
</dbReference>
<dbReference type="STRING" id="53326.A0A016SWY3"/>
<sequence length="1275" mass="143561">MRSIALTKVESSSSSDAGFLKGCELFVEDSSTHKVYFVNKDGIVILNNLLGFEDVVPCSDQCDSFEPVSIDMLIDSNEICVVLDSGQVVTIDVESHTMCAACFLGEECSAASWSPDQTTLAVVEGDRVVFYDRNFEPFAKWEMSNSDEGKDALVTVGWGAAETQFQGSAGKAAREKKLELSKTAYPSDTRRPHIKWRADGKYVVVSFYEQQSGERRVAVFSQEGELMARLKNQEAIEEVIAVRPTGNYIATSKLSPEGGRTVVFYERNGEKRHETKLHDSTYNGQLIDMQWDTESSCLCVHLRDEGVDQVEIWTVSNYDWKRQWSARFEKKITCMKWDVEKARKLCVLFDDGMYFRLTFDQSPIVHDATALVIATDEIRVTDFDRCPVPPPMCGFSVPISGAAHALAFDGRRLAVLCSDFNLHTYMIDVLNEKVTTVGTTRLVGAESTRFFSMLTWYNEDLVAVSHDDEDRIVRINAKSGEVTTLLNCDRRVVWIGVQPQSNALFMAAEGRIEQIGEDGQLHHVAHLPAADSYDVKFAQEHVLVLGRDFELYIDWRMISDSVTSYLVSGDICLYTTLDHKLRVVSLTSREQLAKERAVELGSRLVACSTSSTSVTMQMPRGNLETIHPRPFVVRVIKQLIDELKYVEALKEMKKHRIDMNMLVDYKPDVFLSHLGELVNSAKDPDLINLLIAALNNNCSEWCDSTVMTNKVNRITDLLAKEVLSLANGRRIEMFVVALSALLKSTPQRVQEALRLIKEHTDQFPTEKRDVYTRKWLHHVGFFVKEAELFDAALSTYDLHLTAQVAEASNRDPKEYLPLLNELRKVEPECYRKYRIDMVRGDWRGALQHLSRVDEKWEEAVALIRDKQLYSAALVIYKDSARYKDVCLLYAEVLESKAQWQEAAILYDKAGCKEKVLRCLEMSRDIDQYVSRARAEDISKDEFKSTLTRMSAALKGSGRWADAAKALELAEAPVVSICDAYAKAALWMSAVDCSRRAEANNCNFVEDLLRQRAQGILDDVVRKSEEIERYAKRLELVRSIKEERITKIKDGVESGKDLEDIDVFSDAGSAMSVVSRRTTKSGVSRASTTATVRKRKQIERKKLSLKEGGEYEDSALLLAIAAHYKWINDVIAELVELLPALVRIDELELASSVQSSVDRLVTTAVSRRPHIWPQKLHPRDLPGPLYAMYSINDVFVFPEDGGMPGVITLEPEMIPPTLNTETKWKLQIFALEESPVTADQNGICDSVQSCRKSPFFTTHPKELVGGVGGGVKAPFG</sequence>
<dbReference type="InterPro" id="IPR006849">
    <property type="entry name" value="Elp1"/>
</dbReference>
<comment type="pathway">
    <text evidence="1">tRNA modification; 5-methoxycarbonylmethyl-2-thiouridine-tRNA biosynthesis.</text>
</comment>
<dbReference type="GO" id="GO:0005634">
    <property type="term" value="C:nucleus"/>
    <property type="evidence" value="ECO:0007669"/>
    <property type="project" value="UniProtKB-SubCell"/>
</dbReference>
<dbReference type="Pfam" id="PF23878">
    <property type="entry name" value="TPR_ELP1"/>
    <property type="match status" value="1"/>
</dbReference>
<evidence type="ECO:0000313" key="13">
    <source>
        <dbReference type="Proteomes" id="UP000024635"/>
    </source>
</evidence>
<dbReference type="AlphaFoldDB" id="A0A016SWY3"/>
<name>A0A016SWY3_9BILA</name>
<dbReference type="GO" id="GO:0002926">
    <property type="term" value="P:tRNA wobble base 5-methoxycarbonylmethyl-2-thiouridinylation"/>
    <property type="evidence" value="ECO:0007669"/>
    <property type="project" value="TreeGrafter"/>
</dbReference>
<evidence type="ECO:0000256" key="3">
    <source>
        <dbReference type="ARBA" id="ARBA00022490"/>
    </source>
</evidence>
<protein>
    <recommendedName>
        <fullName evidence="5 6">Elongator complex protein 1</fullName>
    </recommendedName>
</protein>
<organism evidence="12 13">
    <name type="scientific">Ancylostoma ceylanicum</name>
    <dbReference type="NCBI Taxonomy" id="53326"/>
    <lineage>
        <taxon>Eukaryota</taxon>
        <taxon>Metazoa</taxon>
        <taxon>Ecdysozoa</taxon>
        <taxon>Nematoda</taxon>
        <taxon>Chromadorea</taxon>
        <taxon>Rhabditida</taxon>
        <taxon>Rhabditina</taxon>
        <taxon>Rhabditomorpha</taxon>
        <taxon>Strongyloidea</taxon>
        <taxon>Ancylostomatidae</taxon>
        <taxon>Ancylostomatinae</taxon>
        <taxon>Ancylostoma</taxon>
    </lineage>
</organism>
<dbReference type="InterPro" id="IPR011047">
    <property type="entry name" value="Quinoprotein_ADH-like_sf"/>
</dbReference>
<evidence type="ECO:0000256" key="4">
    <source>
        <dbReference type="ARBA" id="ARBA00022694"/>
    </source>
</evidence>
<feature type="domain" description="ELP1 N-terminal second beta-propeller" evidence="8">
    <location>
        <begin position="375"/>
        <end position="605"/>
    </location>
</feature>
<dbReference type="UniPathway" id="UPA00988"/>
<evidence type="ECO:0000313" key="12">
    <source>
        <dbReference type="EMBL" id="EYB95238.1"/>
    </source>
</evidence>
<evidence type="ECO:0000259" key="11">
    <source>
        <dbReference type="Pfam" id="PF23936"/>
    </source>
</evidence>
<dbReference type="InterPro" id="IPR015943">
    <property type="entry name" value="WD40/YVTN_repeat-like_dom_sf"/>
</dbReference>
<comment type="similarity">
    <text evidence="2 6">Belongs to the ELP1/IKA1 family.</text>
</comment>